<reference evidence="4 5" key="1">
    <citation type="journal article" date="2018" name="J. Microbiol.">
        <title>Leifsonia flava sp. nov., a novel actinobacterium isolated from the rhizosphere of Aquilegia viridiflora.</title>
        <authorList>
            <person name="Cai Y."/>
            <person name="Tao W.Z."/>
            <person name="Ma Y.J."/>
            <person name="Cheng J."/>
            <person name="Zhang M.Y."/>
            <person name="Zhang Y.X."/>
        </authorList>
    </citation>
    <scope>NUCLEOTIDE SEQUENCE [LARGE SCALE GENOMIC DNA]</scope>
    <source>
        <strain evidence="4 5">SYP-B2174</strain>
    </source>
</reference>
<dbReference type="Pfam" id="PF20059">
    <property type="entry name" value="DUF6458"/>
    <property type="match status" value="1"/>
</dbReference>
<dbReference type="Proteomes" id="UP000298127">
    <property type="component" value="Unassembled WGS sequence"/>
</dbReference>
<evidence type="ECO:0000313" key="4">
    <source>
        <dbReference type="EMBL" id="TFV95136.1"/>
    </source>
</evidence>
<feature type="domain" description="DUF6458" evidence="3">
    <location>
        <begin position="1"/>
        <end position="72"/>
    </location>
</feature>
<keyword evidence="2" id="KW-0472">Membrane</keyword>
<proteinExistence type="predicted"/>
<protein>
    <recommendedName>
        <fullName evidence="3">DUF6458 domain-containing protein</fullName>
    </recommendedName>
</protein>
<evidence type="ECO:0000256" key="1">
    <source>
        <dbReference type="SAM" id="MobiDB-lite"/>
    </source>
</evidence>
<dbReference type="EMBL" id="SPQZ01000007">
    <property type="protein sequence ID" value="TFV95136.1"/>
    <property type="molecule type" value="Genomic_DNA"/>
</dbReference>
<comment type="caution">
    <text evidence="4">The sequence shown here is derived from an EMBL/GenBank/DDBJ whole genome shotgun (WGS) entry which is preliminary data.</text>
</comment>
<dbReference type="InterPro" id="IPR045597">
    <property type="entry name" value="DUF6458"/>
</dbReference>
<feature type="region of interest" description="Disordered" evidence="1">
    <location>
        <begin position="59"/>
        <end position="83"/>
    </location>
</feature>
<dbReference type="RefSeq" id="WP_135121450.1">
    <property type="nucleotide sequence ID" value="NZ_SPQZ01000007.1"/>
</dbReference>
<keyword evidence="5" id="KW-1185">Reference proteome</keyword>
<sequence>MSIGLGIFLIAVGAILVWALNVDVEWINLDMVGYVLMIAGAVVVIIGLVLLFRRRQSTSVTATSVDPANGSQVTRNESSTPEL</sequence>
<accession>A0A4Y9QVJ8</accession>
<keyword evidence="2" id="KW-0812">Transmembrane</keyword>
<dbReference type="AlphaFoldDB" id="A0A4Y9QVJ8"/>
<evidence type="ECO:0000256" key="2">
    <source>
        <dbReference type="SAM" id="Phobius"/>
    </source>
</evidence>
<feature type="transmembrane region" description="Helical" evidence="2">
    <location>
        <begin position="31"/>
        <end position="52"/>
    </location>
</feature>
<organism evidence="4 5">
    <name type="scientific">Orlajensenia leifsoniae</name>
    <dbReference type="NCBI Taxonomy" id="2561933"/>
    <lineage>
        <taxon>Bacteria</taxon>
        <taxon>Bacillati</taxon>
        <taxon>Actinomycetota</taxon>
        <taxon>Actinomycetes</taxon>
        <taxon>Micrococcales</taxon>
        <taxon>Microbacteriaceae</taxon>
        <taxon>Orlajensenia</taxon>
    </lineage>
</organism>
<keyword evidence="2" id="KW-1133">Transmembrane helix</keyword>
<name>A0A4Y9QVJ8_9MICO</name>
<evidence type="ECO:0000313" key="5">
    <source>
        <dbReference type="Proteomes" id="UP000298127"/>
    </source>
</evidence>
<evidence type="ECO:0000259" key="3">
    <source>
        <dbReference type="Pfam" id="PF20059"/>
    </source>
</evidence>
<gene>
    <name evidence="4" type="ORF">E4M00_15845</name>
</gene>